<proteinExistence type="inferred from homology"/>
<dbReference type="InterPro" id="IPR005659">
    <property type="entry name" value="Chemorcpt_Glu_NH3ase_CheD"/>
</dbReference>
<reference evidence="4 5" key="1">
    <citation type="submission" date="2016-12" db="EMBL/GenBank/DDBJ databases">
        <title>Discovery of methanogenic haloarchaea.</title>
        <authorList>
            <person name="Sorokin D.Y."/>
            <person name="Makarova K.S."/>
            <person name="Abbas B."/>
            <person name="Ferrer M."/>
            <person name="Golyshin P.N."/>
        </authorList>
    </citation>
    <scope>NUCLEOTIDE SEQUENCE [LARGE SCALE GENOMIC DNA]</scope>
    <source>
        <strain evidence="4">AMET1</strain>
    </source>
</reference>
<keyword evidence="5" id="KW-1185">Reference proteome</keyword>
<dbReference type="InterPro" id="IPR038592">
    <property type="entry name" value="CheD-like_sf"/>
</dbReference>
<dbReference type="EC" id="3.5.1.44" evidence="3"/>
<dbReference type="Proteomes" id="UP000195137">
    <property type="component" value="Unassembled WGS sequence"/>
</dbReference>
<dbReference type="RefSeq" id="WP_086637501.1">
    <property type="nucleotide sequence ID" value="NZ_MRZU01000004.1"/>
</dbReference>
<dbReference type="CDD" id="cd16352">
    <property type="entry name" value="CheD"/>
    <property type="match status" value="1"/>
</dbReference>
<accession>A0A1Y3G9X4</accession>
<dbReference type="InterPro" id="IPR011324">
    <property type="entry name" value="Cytotoxic_necrot_fac-like_cat"/>
</dbReference>
<dbReference type="PANTHER" id="PTHR35147:SF1">
    <property type="entry name" value="CHEMORECEPTOR GLUTAMINE DEAMIDASE CHED-RELATED"/>
    <property type="match status" value="1"/>
</dbReference>
<protein>
    <recommendedName>
        <fullName evidence="3">Probable chemoreceptor glutamine deamidase CheD</fullName>
        <ecNumber evidence="3">3.5.1.44</ecNumber>
    </recommendedName>
</protein>
<comment type="catalytic activity">
    <reaction evidence="3">
        <text>L-glutaminyl-[protein] + H2O = L-glutamyl-[protein] + NH4(+)</text>
        <dbReference type="Rhea" id="RHEA:16441"/>
        <dbReference type="Rhea" id="RHEA-COMP:10207"/>
        <dbReference type="Rhea" id="RHEA-COMP:10208"/>
        <dbReference type="ChEBI" id="CHEBI:15377"/>
        <dbReference type="ChEBI" id="CHEBI:28938"/>
        <dbReference type="ChEBI" id="CHEBI:29973"/>
        <dbReference type="ChEBI" id="CHEBI:30011"/>
        <dbReference type="EC" id="3.5.1.44"/>
    </reaction>
</comment>
<keyword evidence="2 3" id="KW-0378">Hydrolase</keyword>
<evidence type="ECO:0000256" key="3">
    <source>
        <dbReference type="HAMAP-Rule" id="MF_01440"/>
    </source>
</evidence>
<dbReference type="GO" id="GO:0006935">
    <property type="term" value="P:chemotaxis"/>
    <property type="evidence" value="ECO:0007669"/>
    <property type="project" value="UniProtKB-UniRule"/>
</dbReference>
<evidence type="ECO:0000313" key="4">
    <source>
        <dbReference type="EMBL" id="OUJ18209.1"/>
    </source>
</evidence>
<gene>
    <name evidence="3" type="primary">cheD</name>
    <name evidence="4" type="ORF">AMET1_1114</name>
</gene>
<dbReference type="Gene3D" id="3.30.1330.200">
    <property type="match status" value="1"/>
</dbReference>
<dbReference type="PANTHER" id="PTHR35147">
    <property type="entry name" value="CHEMORECEPTOR GLUTAMINE DEAMIDASE CHED-RELATED"/>
    <property type="match status" value="1"/>
</dbReference>
<dbReference type="SUPFAM" id="SSF64438">
    <property type="entry name" value="CNF1/YfiH-like putative cysteine hydrolases"/>
    <property type="match status" value="1"/>
</dbReference>
<dbReference type="OrthoDB" id="10499at2157"/>
<dbReference type="GO" id="GO:0050568">
    <property type="term" value="F:protein-glutamine glutaminase activity"/>
    <property type="evidence" value="ECO:0007669"/>
    <property type="project" value="UniProtKB-UniRule"/>
</dbReference>
<keyword evidence="1 3" id="KW-0145">Chemotaxis</keyword>
<evidence type="ECO:0000313" key="5">
    <source>
        <dbReference type="Proteomes" id="UP000195137"/>
    </source>
</evidence>
<comment type="function">
    <text evidence="3">Probably deamidates glutamine residues to glutamate on methyl-accepting chemotaxis receptors (MCPs), playing an important role in chemotaxis.</text>
</comment>
<name>A0A1Y3G9X4_9EURY</name>
<dbReference type="HAMAP" id="MF_01440">
    <property type="entry name" value="CheD"/>
    <property type="match status" value="1"/>
</dbReference>
<evidence type="ECO:0000256" key="2">
    <source>
        <dbReference type="ARBA" id="ARBA00022801"/>
    </source>
</evidence>
<comment type="caution">
    <text evidence="4">The sequence shown here is derived from an EMBL/GenBank/DDBJ whole genome shotgun (WGS) entry which is preliminary data.</text>
</comment>
<organism evidence="4 5">
    <name type="scientific">Methanonatronarchaeum thermophilum</name>
    <dbReference type="NCBI Taxonomy" id="1927129"/>
    <lineage>
        <taxon>Archaea</taxon>
        <taxon>Methanobacteriati</taxon>
        <taxon>Methanobacteriota</taxon>
        <taxon>Methanonatronarchaeia</taxon>
        <taxon>Methanonatronarchaeales</taxon>
        <taxon>Methanonatronarchaeaceae</taxon>
        <taxon>Methanonatronarchaeum</taxon>
    </lineage>
</organism>
<dbReference type="EMBL" id="MRZU01000004">
    <property type="protein sequence ID" value="OUJ18209.1"/>
    <property type="molecule type" value="Genomic_DNA"/>
</dbReference>
<evidence type="ECO:0000256" key="1">
    <source>
        <dbReference type="ARBA" id="ARBA00022500"/>
    </source>
</evidence>
<comment type="similarity">
    <text evidence="3">Belongs to the CheD family.</text>
</comment>
<dbReference type="AlphaFoldDB" id="A0A1Y3G9X4"/>
<dbReference type="Pfam" id="PF03975">
    <property type="entry name" value="CheD"/>
    <property type="match status" value="1"/>
</dbReference>
<sequence length="170" mass="18698">MKIISDRDDVGKDNKEINVGIGDYQITENGNTLKTNGLGSCVGVAIYDKKNEIAGLLHAMLPSYEDSRDTNPAKYVDTGIEKLVNQMAEKGSNKKHLEAKIVGGSNMFDFSGENGTIGERNTKAAREKLKELNIPLKNEDTGGKYGRSIKLKPRSWNLEIKSVKKGVKEI</sequence>